<reference evidence="3" key="1">
    <citation type="submission" date="2020-12" db="UniProtKB">
        <authorList>
            <consortium name="WormBaseParasite"/>
        </authorList>
    </citation>
    <scope>IDENTIFICATION</scope>
    <source>
        <strain evidence="3">MHco3</strain>
    </source>
</reference>
<accession>A0A7I4Z1M2</accession>
<organism evidence="2 3">
    <name type="scientific">Haemonchus contortus</name>
    <name type="common">Barber pole worm</name>
    <dbReference type="NCBI Taxonomy" id="6289"/>
    <lineage>
        <taxon>Eukaryota</taxon>
        <taxon>Metazoa</taxon>
        <taxon>Ecdysozoa</taxon>
        <taxon>Nematoda</taxon>
        <taxon>Chromadorea</taxon>
        <taxon>Rhabditida</taxon>
        <taxon>Rhabditina</taxon>
        <taxon>Rhabditomorpha</taxon>
        <taxon>Strongyloidea</taxon>
        <taxon>Trichostrongylidae</taxon>
        <taxon>Haemonchus</taxon>
    </lineage>
</organism>
<evidence type="ECO:0000313" key="2">
    <source>
        <dbReference type="Proteomes" id="UP000025227"/>
    </source>
</evidence>
<feature type="signal peptide" evidence="1">
    <location>
        <begin position="1"/>
        <end position="16"/>
    </location>
</feature>
<dbReference type="Proteomes" id="UP000025227">
    <property type="component" value="Unplaced"/>
</dbReference>
<keyword evidence="1" id="KW-0732">Signal</keyword>
<evidence type="ECO:0000256" key="1">
    <source>
        <dbReference type="SAM" id="SignalP"/>
    </source>
</evidence>
<name>A0A7I4Z1M2_HAECO</name>
<protein>
    <submittedName>
        <fullName evidence="3">SCP domain-containing protein</fullName>
    </submittedName>
</protein>
<evidence type="ECO:0000313" key="3">
    <source>
        <dbReference type="WBParaSite" id="HCON_00160580-00001"/>
    </source>
</evidence>
<dbReference type="WBParaSite" id="HCON_00160580-00001">
    <property type="protein sequence ID" value="HCON_00160580-00001"/>
    <property type="gene ID" value="HCON_00160580"/>
</dbReference>
<sequence length="137" mass="15704">MFFVFTAFAFLLVSVADESFKSPLSKEGMKALWELSKDCHKGLIRYPEFVNKSLEWINSPRDTPNAAVKIRSKVCVPKTMPEYDAIMSFFKGQFDRRRQKINSLGPGALFGCNGIVNNRRETKKCITVACLFRKKIR</sequence>
<keyword evidence="2" id="KW-1185">Reference proteome</keyword>
<proteinExistence type="predicted"/>
<dbReference type="AlphaFoldDB" id="A0A7I4Z1M2"/>
<feature type="chain" id="PRO_5035442901" evidence="1">
    <location>
        <begin position="17"/>
        <end position="137"/>
    </location>
</feature>